<dbReference type="InParanoid" id="A0A1D6FIE7"/>
<dbReference type="IntAct" id="A0A1D6FIE7">
    <property type="interactions" value="1"/>
</dbReference>
<gene>
    <name evidence="2" type="ORF">ZEAMMB73_Zm00001d009249</name>
</gene>
<feature type="compositionally biased region" description="Low complexity" evidence="1">
    <location>
        <begin position="66"/>
        <end position="86"/>
    </location>
</feature>
<organism evidence="2">
    <name type="scientific">Zea mays</name>
    <name type="common">Maize</name>
    <dbReference type="NCBI Taxonomy" id="4577"/>
    <lineage>
        <taxon>Eukaryota</taxon>
        <taxon>Viridiplantae</taxon>
        <taxon>Streptophyta</taxon>
        <taxon>Embryophyta</taxon>
        <taxon>Tracheophyta</taxon>
        <taxon>Spermatophyta</taxon>
        <taxon>Magnoliopsida</taxon>
        <taxon>Liliopsida</taxon>
        <taxon>Poales</taxon>
        <taxon>Poaceae</taxon>
        <taxon>PACMAD clade</taxon>
        <taxon>Panicoideae</taxon>
        <taxon>Andropogonodae</taxon>
        <taxon>Andropogoneae</taxon>
        <taxon>Tripsacinae</taxon>
        <taxon>Zea</taxon>
    </lineage>
</organism>
<name>A0A1D6FIE7_MAIZE</name>
<feature type="compositionally biased region" description="Low complexity" evidence="1">
    <location>
        <begin position="12"/>
        <end position="24"/>
    </location>
</feature>
<dbReference type="EMBL" id="CM000784">
    <property type="protein sequence ID" value="AQK91569.1"/>
    <property type="molecule type" value="Genomic_DNA"/>
</dbReference>
<feature type="compositionally biased region" description="Basic and acidic residues" evidence="1">
    <location>
        <begin position="1"/>
        <end position="11"/>
    </location>
</feature>
<feature type="region of interest" description="Disordered" evidence="1">
    <location>
        <begin position="59"/>
        <end position="98"/>
    </location>
</feature>
<reference evidence="2" key="1">
    <citation type="submission" date="2015-12" db="EMBL/GenBank/DDBJ databases">
        <title>Update maize B73 reference genome by single molecule sequencing technologies.</title>
        <authorList>
            <consortium name="Maize Genome Sequencing Project"/>
            <person name="Ware D."/>
        </authorList>
    </citation>
    <scope>NUCLEOTIDE SEQUENCE</scope>
    <source>
        <tissue evidence="2">Seedling</tissue>
    </source>
</reference>
<protein>
    <submittedName>
        <fullName evidence="2">Uncharacterized protein</fullName>
    </submittedName>
</protein>
<proteinExistence type="predicted"/>
<accession>A0A1D6FIE7</accession>
<evidence type="ECO:0000256" key="1">
    <source>
        <dbReference type="SAM" id="MobiDB-lite"/>
    </source>
</evidence>
<sequence>MEQNERKDKVSGGRTTGTRGAGPREMLVDSQPGGRSGKQEMQVQVGRFGLSRTTVWTLHGERGDVSVDGSSSRGGNSSSSTTNAGAPTSTAVASDNDVDHHDYIVVDDLFGDNADDEDVGATLLEPEDAELFL</sequence>
<dbReference type="AlphaFoldDB" id="A0A1D6FIE7"/>
<evidence type="ECO:0000313" key="2">
    <source>
        <dbReference type="EMBL" id="AQK91569.1"/>
    </source>
</evidence>
<feature type="region of interest" description="Disordered" evidence="1">
    <location>
        <begin position="1"/>
        <end position="46"/>
    </location>
</feature>